<dbReference type="RefSeq" id="WP_093072392.1">
    <property type="nucleotide sequence ID" value="NZ_BJVE01000147.1"/>
</dbReference>
<comment type="caution">
    <text evidence="1">The sequence shown here is derived from an EMBL/GenBank/DDBJ whole genome shotgun (WGS) entry which is preliminary data.</text>
</comment>
<evidence type="ECO:0000313" key="1">
    <source>
        <dbReference type="EMBL" id="SER81692.1"/>
    </source>
</evidence>
<dbReference type="EMBL" id="FOGV01000006">
    <property type="protein sequence ID" value="SER81692.1"/>
    <property type="molecule type" value="Genomic_DNA"/>
</dbReference>
<keyword evidence="2" id="KW-1185">Reference proteome</keyword>
<reference evidence="2" key="1">
    <citation type="submission" date="2016-10" db="EMBL/GenBank/DDBJ databases">
        <authorList>
            <person name="de Groot N.N."/>
        </authorList>
    </citation>
    <scope>NUCLEOTIDE SEQUENCE [LARGE SCALE GENOMIC DNA]</scope>
    <source>
        <strain evidence="2">10nlg</strain>
    </source>
</reference>
<accession>A0A1H9S9M0</accession>
<organism evidence="1 2">
    <name type="scientific">Salisediminibacterium halotolerans</name>
    <dbReference type="NCBI Taxonomy" id="517425"/>
    <lineage>
        <taxon>Bacteria</taxon>
        <taxon>Bacillati</taxon>
        <taxon>Bacillota</taxon>
        <taxon>Bacilli</taxon>
        <taxon>Bacillales</taxon>
        <taxon>Bacillaceae</taxon>
        <taxon>Salisediminibacterium</taxon>
    </lineage>
</organism>
<name>A0A1H9S9M0_9BACI</name>
<dbReference type="InterPro" id="IPR035903">
    <property type="entry name" value="HesB-like_dom_sf"/>
</dbReference>
<proteinExistence type="predicted"/>
<evidence type="ECO:0000313" key="2">
    <source>
        <dbReference type="Proteomes" id="UP000199318"/>
    </source>
</evidence>
<dbReference type="STRING" id="1464123.SAMN05444126_106108"/>
<dbReference type="AlphaFoldDB" id="A0A1H9S9M0"/>
<dbReference type="Proteomes" id="UP000199318">
    <property type="component" value="Unassembled WGS sequence"/>
</dbReference>
<gene>
    <name evidence="1" type="ORF">SAMN05444126_106108</name>
</gene>
<sequence length="83" mass="9809">MSGVIELVEIPEPDPDADLQLIEAENIDKNVYIETDYKWVFRKNMKVELTDNPVVFRLKSAEETMKPRMKFKKLEIDSNPYVY</sequence>
<protein>
    <submittedName>
        <fullName evidence="1">Uncharacterized protein</fullName>
    </submittedName>
</protein>
<dbReference type="SUPFAM" id="SSF89360">
    <property type="entry name" value="HesB-like domain"/>
    <property type="match status" value="1"/>
</dbReference>